<protein>
    <submittedName>
        <fullName evidence="2">Uncharacterized protein</fullName>
    </submittedName>
</protein>
<name>A0A182M093_9DIPT</name>
<keyword evidence="1" id="KW-0812">Transmembrane</keyword>
<evidence type="ECO:0000313" key="2">
    <source>
        <dbReference type="EnsemblMetazoa" id="ACUA006296-PA"/>
    </source>
</evidence>
<feature type="transmembrane region" description="Helical" evidence="1">
    <location>
        <begin position="85"/>
        <end position="103"/>
    </location>
</feature>
<dbReference type="VEuPathDB" id="VectorBase:ACUA006296"/>
<proteinExistence type="predicted"/>
<dbReference type="Proteomes" id="UP000075883">
    <property type="component" value="Unassembled WGS sequence"/>
</dbReference>
<dbReference type="EnsemblMetazoa" id="ACUA006296-RA">
    <property type="protein sequence ID" value="ACUA006296-PA"/>
    <property type="gene ID" value="ACUA006296"/>
</dbReference>
<evidence type="ECO:0000313" key="3">
    <source>
        <dbReference type="Proteomes" id="UP000075883"/>
    </source>
</evidence>
<keyword evidence="3" id="KW-1185">Reference proteome</keyword>
<organism evidence="2 3">
    <name type="scientific">Anopheles culicifacies</name>
    <dbReference type="NCBI Taxonomy" id="139723"/>
    <lineage>
        <taxon>Eukaryota</taxon>
        <taxon>Metazoa</taxon>
        <taxon>Ecdysozoa</taxon>
        <taxon>Arthropoda</taxon>
        <taxon>Hexapoda</taxon>
        <taxon>Insecta</taxon>
        <taxon>Pterygota</taxon>
        <taxon>Neoptera</taxon>
        <taxon>Endopterygota</taxon>
        <taxon>Diptera</taxon>
        <taxon>Nematocera</taxon>
        <taxon>Culicoidea</taxon>
        <taxon>Culicidae</taxon>
        <taxon>Anophelinae</taxon>
        <taxon>Anopheles</taxon>
        <taxon>culicifacies species complex</taxon>
    </lineage>
</organism>
<accession>A0A182M093</accession>
<dbReference type="EMBL" id="AXCM01007572">
    <property type="status" value="NOT_ANNOTATED_CDS"/>
    <property type="molecule type" value="Genomic_DNA"/>
</dbReference>
<reference evidence="3" key="1">
    <citation type="submission" date="2013-09" db="EMBL/GenBank/DDBJ databases">
        <title>The Genome Sequence of Anopheles culicifacies species A.</title>
        <authorList>
            <consortium name="The Broad Institute Genomics Platform"/>
            <person name="Neafsey D.E."/>
            <person name="Besansky N."/>
            <person name="Howell P."/>
            <person name="Walton C."/>
            <person name="Young S.K."/>
            <person name="Zeng Q."/>
            <person name="Gargeya S."/>
            <person name="Fitzgerald M."/>
            <person name="Haas B."/>
            <person name="Abouelleil A."/>
            <person name="Allen A.W."/>
            <person name="Alvarado L."/>
            <person name="Arachchi H.M."/>
            <person name="Berlin A.M."/>
            <person name="Chapman S.B."/>
            <person name="Gainer-Dewar J."/>
            <person name="Goldberg J."/>
            <person name="Griggs A."/>
            <person name="Gujja S."/>
            <person name="Hansen M."/>
            <person name="Howarth C."/>
            <person name="Imamovic A."/>
            <person name="Ireland A."/>
            <person name="Larimer J."/>
            <person name="McCowan C."/>
            <person name="Murphy C."/>
            <person name="Pearson M."/>
            <person name="Poon T.W."/>
            <person name="Priest M."/>
            <person name="Roberts A."/>
            <person name="Saif S."/>
            <person name="Shea T."/>
            <person name="Sisk P."/>
            <person name="Sykes S."/>
            <person name="Wortman J."/>
            <person name="Nusbaum C."/>
            <person name="Birren B."/>
        </authorList>
    </citation>
    <scope>NUCLEOTIDE SEQUENCE [LARGE SCALE GENOMIC DNA]</scope>
    <source>
        <strain evidence="3">A-37</strain>
    </source>
</reference>
<keyword evidence="1" id="KW-1133">Transmembrane helix</keyword>
<reference evidence="2" key="2">
    <citation type="submission" date="2020-05" db="UniProtKB">
        <authorList>
            <consortium name="EnsemblMetazoa"/>
        </authorList>
    </citation>
    <scope>IDENTIFICATION</scope>
    <source>
        <strain evidence="2">A-37</strain>
    </source>
</reference>
<evidence type="ECO:0000256" key="1">
    <source>
        <dbReference type="SAM" id="Phobius"/>
    </source>
</evidence>
<keyword evidence="1" id="KW-0472">Membrane</keyword>
<dbReference type="AlphaFoldDB" id="A0A182M093"/>
<sequence>MITVHHRVVVFTLGIGSNDGVIFIPTRAHRSMGQTLWNRVGSETFPQPRAADGWLCVNGFTRLREKTREQVDGEIRWSGQSHHSLAPYLTGVIAVSLAVAIWSRRLLLA</sequence>